<dbReference type="InterPro" id="IPR017972">
    <property type="entry name" value="Cyt_P450_CS"/>
</dbReference>
<dbReference type="PANTHER" id="PTHR46300:SF7">
    <property type="entry name" value="P450, PUTATIVE (EUROFUNG)-RELATED"/>
    <property type="match status" value="1"/>
</dbReference>
<dbReference type="PROSITE" id="PS00086">
    <property type="entry name" value="CYTOCHROME_P450"/>
    <property type="match status" value="1"/>
</dbReference>
<dbReference type="InterPro" id="IPR001128">
    <property type="entry name" value="Cyt_P450"/>
</dbReference>
<accession>A0A074SPN8</accession>
<dbReference type="InterPro" id="IPR050364">
    <property type="entry name" value="Cytochrome_P450_fung"/>
</dbReference>
<dbReference type="STRING" id="1423351.A0A074SPN8"/>
<dbReference type="InterPro" id="IPR002401">
    <property type="entry name" value="Cyt_P450_E_grp-I"/>
</dbReference>
<dbReference type="HOGENOM" id="CLU_001570_2_3_1"/>
<evidence type="ECO:0000256" key="5">
    <source>
        <dbReference type="ARBA" id="ARBA00022723"/>
    </source>
</evidence>
<evidence type="ECO:0000256" key="11">
    <source>
        <dbReference type="SAM" id="Phobius"/>
    </source>
</evidence>
<comment type="caution">
    <text evidence="12">The sequence shown here is derived from an EMBL/GenBank/DDBJ whole genome shotgun (WGS) entry which is preliminary data.</text>
</comment>
<name>A0A074SPN8_9AGAM</name>
<keyword evidence="11" id="KW-0812">Transmembrane</keyword>
<evidence type="ECO:0000256" key="2">
    <source>
        <dbReference type="ARBA" id="ARBA00005179"/>
    </source>
</evidence>
<dbReference type="GO" id="GO:0004497">
    <property type="term" value="F:monooxygenase activity"/>
    <property type="evidence" value="ECO:0007669"/>
    <property type="project" value="UniProtKB-KW"/>
</dbReference>
<dbReference type="GO" id="GO:0020037">
    <property type="term" value="F:heme binding"/>
    <property type="evidence" value="ECO:0007669"/>
    <property type="project" value="InterPro"/>
</dbReference>
<comment type="pathway">
    <text evidence="2">Secondary metabolite biosynthesis.</text>
</comment>
<proteinExistence type="inferred from homology"/>
<evidence type="ECO:0000256" key="1">
    <source>
        <dbReference type="ARBA" id="ARBA00001971"/>
    </source>
</evidence>
<evidence type="ECO:0000313" key="13">
    <source>
        <dbReference type="Proteomes" id="UP000027456"/>
    </source>
</evidence>
<keyword evidence="7 9" id="KW-0408">Iron</keyword>
<evidence type="ECO:0000313" key="12">
    <source>
        <dbReference type="EMBL" id="KEP51987.1"/>
    </source>
</evidence>
<sequence>MLSALASLYVVSLPLALIFLYRYWRSIQQLKVRTPPSPLSLPFVGNLFSIPSGSEHYAFAKLGEQLKSDIIFLNILGHKLVILNSAEAASEILDKRSMLYSDRPQIPMVANPTLMNWPGLPSIVGYNDLWRHYRRMMNNWLNARAVTQFASLQEQQARLLLRQLLGITNHSRPFKHIKNEFFFAMGSLMFQLAYGYKPRDSQDQFFQEAKLAFHNVMSAAMQTNFFVNTFPALLYVPDWFPGTRWKRAGREYGLQQDTAKTGPYEWVKAQVASGTQQHSLLGSLLQGHELVSGLSLAERDRRLKEIGITLFGGGMDTSAHFLVSFVASMVLNPHVQARAQQELDTVLGRAVLPSISDKERLPYIRNVINEVFRLYPVAPLAMAHMCYQDDIYRGYSIQKGTLVLGNIWAMGRDPRHYENPEEFYPDRYLDPAVPRPPVFGWGRRKCPGVYFADASVFINAASILATFTFTKKRDENGREMMPQIEMERNSIMFELKPFEFELKPRSEEHRQLILGANAEG</sequence>
<dbReference type="GO" id="GO:0016705">
    <property type="term" value="F:oxidoreductase activity, acting on paired donors, with incorporation or reduction of molecular oxygen"/>
    <property type="evidence" value="ECO:0007669"/>
    <property type="project" value="InterPro"/>
</dbReference>
<evidence type="ECO:0000256" key="10">
    <source>
        <dbReference type="RuleBase" id="RU000461"/>
    </source>
</evidence>
<dbReference type="AlphaFoldDB" id="A0A074SPN8"/>
<keyword evidence="11" id="KW-0472">Membrane</keyword>
<evidence type="ECO:0000256" key="4">
    <source>
        <dbReference type="ARBA" id="ARBA00022617"/>
    </source>
</evidence>
<dbReference type="CDD" id="cd11065">
    <property type="entry name" value="CYP64-like"/>
    <property type="match status" value="1"/>
</dbReference>
<evidence type="ECO:0000256" key="8">
    <source>
        <dbReference type="ARBA" id="ARBA00023033"/>
    </source>
</evidence>
<keyword evidence="11" id="KW-1133">Transmembrane helix</keyword>
<organism evidence="12 13">
    <name type="scientific">Rhizoctonia solani 123E</name>
    <dbReference type="NCBI Taxonomy" id="1423351"/>
    <lineage>
        <taxon>Eukaryota</taxon>
        <taxon>Fungi</taxon>
        <taxon>Dikarya</taxon>
        <taxon>Basidiomycota</taxon>
        <taxon>Agaricomycotina</taxon>
        <taxon>Agaricomycetes</taxon>
        <taxon>Cantharellales</taxon>
        <taxon>Ceratobasidiaceae</taxon>
        <taxon>Rhizoctonia</taxon>
    </lineage>
</organism>
<keyword evidence="5 9" id="KW-0479">Metal-binding</keyword>
<dbReference type="OrthoDB" id="1055148at2759"/>
<protein>
    <submittedName>
        <fullName evidence="12">Cytochrome P450 family protein</fullName>
    </submittedName>
</protein>
<comment type="cofactor">
    <cofactor evidence="1 9">
        <name>heme</name>
        <dbReference type="ChEBI" id="CHEBI:30413"/>
    </cofactor>
</comment>
<keyword evidence="4 9" id="KW-0349">Heme</keyword>
<comment type="similarity">
    <text evidence="3 10">Belongs to the cytochrome P450 family.</text>
</comment>
<evidence type="ECO:0000256" key="9">
    <source>
        <dbReference type="PIRSR" id="PIRSR602401-1"/>
    </source>
</evidence>
<dbReference type="PRINTS" id="PR00463">
    <property type="entry name" value="EP450I"/>
</dbReference>
<dbReference type="InterPro" id="IPR036396">
    <property type="entry name" value="Cyt_P450_sf"/>
</dbReference>
<evidence type="ECO:0000256" key="6">
    <source>
        <dbReference type="ARBA" id="ARBA00023002"/>
    </source>
</evidence>
<feature type="binding site" description="axial binding residue" evidence="9">
    <location>
        <position position="446"/>
    </location>
    <ligand>
        <name>heme</name>
        <dbReference type="ChEBI" id="CHEBI:30413"/>
    </ligand>
    <ligandPart>
        <name>Fe</name>
        <dbReference type="ChEBI" id="CHEBI:18248"/>
    </ligandPart>
</feature>
<reference evidence="12 13" key="1">
    <citation type="submission" date="2013-12" db="EMBL/GenBank/DDBJ databases">
        <authorList>
            <person name="Cubeta M."/>
            <person name="Pakala S."/>
            <person name="Fedorova N."/>
            <person name="Thomas E."/>
            <person name="Dean R."/>
            <person name="Jabaji S."/>
            <person name="Neate S."/>
            <person name="Toda T."/>
            <person name="Tavantzis S."/>
            <person name="Vilgalys R."/>
            <person name="Bharathan N."/>
            <person name="Pakala S."/>
            <person name="Losada L.S."/>
            <person name="Zafar N."/>
            <person name="Nierman W."/>
        </authorList>
    </citation>
    <scope>NUCLEOTIDE SEQUENCE [LARGE SCALE GENOMIC DNA]</scope>
    <source>
        <strain evidence="12 13">123E</strain>
    </source>
</reference>
<dbReference type="GO" id="GO:0005506">
    <property type="term" value="F:iron ion binding"/>
    <property type="evidence" value="ECO:0007669"/>
    <property type="project" value="InterPro"/>
</dbReference>
<dbReference type="PANTHER" id="PTHR46300">
    <property type="entry name" value="P450, PUTATIVE (EUROFUNG)-RELATED-RELATED"/>
    <property type="match status" value="1"/>
</dbReference>
<dbReference type="EMBL" id="AZST01000131">
    <property type="protein sequence ID" value="KEP51987.1"/>
    <property type="molecule type" value="Genomic_DNA"/>
</dbReference>
<dbReference type="Gene3D" id="1.10.630.10">
    <property type="entry name" value="Cytochrome P450"/>
    <property type="match status" value="1"/>
</dbReference>
<dbReference type="Pfam" id="PF00067">
    <property type="entry name" value="p450"/>
    <property type="match status" value="1"/>
</dbReference>
<keyword evidence="13" id="KW-1185">Reference proteome</keyword>
<evidence type="ECO:0000256" key="3">
    <source>
        <dbReference type="ARBA" id="ARBA00010617"/>
    </source>
</evidence>
<keyword evidence="6 10" id="KW-0560">Oxidoreductase</keyword>
<dbReference type="SUPFAM" id="SSF48264">
    <property type="entry name" value="Cytochrome P450"/>
    <property type="match status" value="1"/>
</dbReference>
<feature type="transmembrane region" description="Helical" evidence="11">
    <location>
        <begin position="6"/>
        <end position="24"/>
    </location>
</feature>
<keyword evidence="8 10" id="KW-0503">Monooxygenase</keyword>
<gene>
    <name evidence="12" type="ORF">V565_052390</name>
</gene>
<dbReference type="Proteomes" id="UP000027456">
    <property type="component" value="Unassembled WGS sequence"/>
</dbReference>
<evidence type="ECO:0000256" key="7">
    <source>
        <dbReference type="ARBA" id="ARBA00023004"/>
    </source>
</evidence>